<sequence length="254" mass="27488">MIRLLILKTGSAPAPIAREHGDFEDWFVAGLGIAGSEVEVVNAEAGQPLPERLDPGVGVLVTGSPAMVSHRLDWSERAAAWLRKIHAEQRPLLGVCYGHQLIAHALGGRVGPNPAGRRMGSKRVRFLDSEDVLTGAFVPEQFMQVTHLEVVLSPPPGAEIIGDSPGDPHHVLRFGPRAWGVQFHPEFSPAIMASYLRLRADALDQEEQDARALEAALVETPAGPRLLQGFAELLDPAARAPTRNETTENRIPCP</sequence>
<feature type="domain" description="Glutamine amidotransferase" evidence="1">
    <location>
        <begin position="29"/>
        <end position="190"/>
    </location>
</feature>
<dbReference type="PANTHER" id="PTHR42695:SF5">
    <property type="entry name" value="GLUTAMINE AMIDOTRANSFERASE YLR126C-RELATED"/>
    <property type="match status" value="1"/>
</dbReference>
<dbReference type="AlphaFoldDB" id="A0A0K0XRQ7"/>
<dbReference type="SUPFAM" id="SSF52317">
    <property type="entry name" value="Class I glutamine amidotransferase-like"/>
    <property type="match status" value="1"/>
</dbReference>
<keyword evidence="2" id="KW-0315">Glutamine amidotransferase</keyword>
<proteinExistence type="predicted"/>
<dbReference type="Gene3D" id="3.40.50.880">
    <property type="match status" value="1"/>
</dbReference>
<name>A0A0K0XRQ7_9GAMM</name>
<dbReference type="GO" id="GO:0016740">
    <property type="term" value="F:transferase activity"/>
    <property type="evidence" value="ECO:0007669"/>
    <property type="project" value="UniProtKB-KW"/>
</dbReference>
<protein>
    <submittedName>
        <fullName evidence="2">Glutamine amidotransferase</fullName>
    </submittedName>
</protein>
<keyword evidence="3" id="KW-1185">Reference proteome</keyword>
<evidence type="ECO:0000259" key="1">
    <source>
        <dbReference type="Pfam" id="PF00117"/>
    </source>
</evidence>
<dbReference type="CDD" id="cd01741">
    <property type="entry name" value="GATase1_1"/>
    <property type="match status" value="1"/>
</dbReference>
<dbReference type="KEGG" id="wma:WM2015_8"/>
<evidence type="ECO:0000313" key="3">
    <source>
        <dbReference type="Proteomes" id="UP000066624"/>
    </source>
</evidence>
<reference evidence="2 3" key="1">
    <citation type="submission" date="2015-07" db="EMBL/GenBank/DDBJ databases">
        <authorList>
            <person name="Noorani M."/>
        </authorList>
    </citation>
    <scope>NUCLEOTIDE SEQUENCE [LARGE SCALE GENOMIC DNA]</scope>
    <source>
        <strain evidence="2 3">KCTC 42284</strain>
    </source>
</reference>
<keyword evidence="2" id="KW-0808">Transferase</keyword>
<dbReference type="RefSeq" id="WP_049724120.1">
    <property type="nucleotide sequence ID" value="NZ_CP012154.1"/>
</dbReference>
<dbReference type="PANTHER" id="PTHR42695">
    <property type="entry name" value="GLUTAMINE AMIDOTRANSFERASE YLR126C-RELATED"/>
    <property type="match status" value="1"/>
</dbReference>
<evidence type="ECO:0000313" key="2">
    <source>
        <dbReference type="EMBL" id="AKS40399.1"/>
    </source>
</evidence>
<accession>A0A0K0XRQ7</accession>
<dbReference type="PRINTS" id="PR00096">
    <property type="entry name" value="GATASE"/>
</dbReference>
<dbReference type="EMBL" id="CP012154">
    <property type="protein sequence ID" value="AKS40399.1"/>
    <property type="molecule type" value="Genomic_DNA"/>
</dbReference>
<dbReference type="PROSITE" id="PS51273">
    <property type="entry name" value="GATASE_TYPE_1"/>
    <property type="match status" value="1"/>
</dbReference>
<dbReference type="STRING" id="1579979.WM2015_8"/>
<dbReference type="InterPro" id="IPR029062">
    <property type="entry name" value="Class_I_gatase-like"/>
</dbReference>
<dbReference type="Pfam" id="PF00117">
    <property type="entry name" value="GATase"/>
    <property type="match status" value="1"/>
</dbReference>
<dbReference type="GO" id="GO:0005829">
    <property type="term" value="C:cytosol"/>
    <property type="evidence" value="ECO:0007669"/>
    <property type="project" value="TreeGrafter"/>
</dbReference>
<gene>
    <name evidence="2" type="ORF">WM2015_8</name>
</gene>
<dbReference type="InterPro" id="IPR017926">
    <property type="entry name" value="GATASE"/>
</dbReference>
<dbReference type="NCBIfam" id="NF006562">
    <property type="entry name" value="PRK09065.1"/>
    <property type="match status" value="1"/>
</dbReference>
<dbReference type="Proteomes" id="UP000066624">
    <property type="component" value="Chromosome"/>
</dbReference>
<organism evidence="2 3">
    <name type="scientific">Wenzhouxiangella marina</name>
    <dbReference type="NCBI Taxonomy" id="1579979"/>
    <lineage>
        <taxon>Bacteria</taxon>
        <taxon>Pseudomonadati</taxon>
        <taxon>Pseudomonadota</taxon>
        <taxon>Gammaproteobacteria</taxon>
        <taxon>Chromatiales</taxon>
        <taxon>Wenzhouxiangellaceae</taxon>
        <taxon>Wenzhouxiangella</taxon>
    </lineage>
</organism>
<dbReference type="InterPro" id="IPR044992">
    <property type="entry name" value="ChyE-like"/>
</dbReference>
<dbReference type="PATRIC" id="fig|1579979.3.peg.8"/>